<name>A0A4S8KKN8_DENBC</name>
<evidence type="ECO:0000313" key="1">
    <source>
        <dbReference type="EMBL" id="THU76067.1"/>
    </source>
</evidence>
<accession>A0A4S8KKN8</accession>
<reference evidence="1 2" key="1">
    <citation type="journal article" date="2019" name="Nat. Ecol. Evol.">
        <title>Megaphylogeny resolves global patterns of mushroom evolution.</title>
        <authorList>
            <person name="Varga T."/>
            <person name="Krizsan K."/>
            <person name="Foldi C."/>
            <person name="Dima B."/>
            <person name="Sanchez-Garcia M."/>
            <person name="Sanchez-Ramirez S."/>
            <person name="Szollosi G.J."/>
            <person name="Szarkandi J.G."/>
            <person name="Papp V."/>
            <person name="Albert L."/>
            <person name="Andreopoulos W."/>
            <person name="Angelini C."/>
            <person name="Antonin V."/>
            <person name="Barry K.W."/>
            <person name="Bougher N.L."/>
            <person name="Buchanan P."/>
            <person name="Buyck B."/>
            <person name="Bense V."/>
            <person name="Catcheside P."/>
            <person name="Chovatia M."/>
            <person name="Cooper J."/>
            <person name="Damon W."/>
            <person name="Desjardin D."/>
            <person name="Finy P."/>
            <person name="Geml J."/>
            <person name="Haridas S."/>
            <person name="Hughes K."/>
            <person name="Justo A."/>
            <person name="Karasinski D."/>
            <person name="Kautmanova I."/>
            <person name="Kiss B."/>
            <person name="Kocsube S."/>
            <person name="Kotiranta H."/>
            <person name="LaButti K.M."/>
            <person name="Lechner B.E."/>
            <person name="Liimatainen K."/>
            <person name="Lipzen A."/>
            <person name="Lukacs Z."/>
            <person name="Mihaltcheva S."/>
            <person name="Morgado L.N."/>
            <person name="Niskanen T."/>
            <person name="Noordeloos M.E."/>
            <person name="Ohm R.A."/>
            <person name="Ortiz-Santana B."/>
            <person name="Ovrebo C."/>
            <person name="Racz N."/>
            <person name="Riley R."/>
            <person name="Savchenko A."/>
            <person name="Shiryaev A."/>
            <person name="Soop K."/>
            <person name="Spirin V."/>
            <person name="Szebenyi C."/>
            <person name="Tomsovsky M."/>
            <person name="Tulloss R.E."/>
            <person name="Uehling J."/>
            <person name="Grigoriev I.V."/>
            <person name="Vagvolgyi C."/>
            <person name="Papp T."/>
            <person name="Martin F.M."/>
            <person name="Miettinen O."/>
            <person name="Hibbett D.S."/>
            <person name="Nagy L.G."/>
        </authorList>
    </citation>
    <scope>NUCLEOTIDE SEQUENCE [LARGE SCALE GENOMIC DNA]</scope>
    <source>
        <strain evidence="1 2">CBS 962.96</strain>
    </source>
</reference>
<proteinExistence type="predicted"/>
<dbReference type="EMBL" id="ML181220">
    <property type="protein sequence ID" value="THU76067.1"/>
    <property type="molecule type" value="Genomic_DNA"/>
</dbReference>
<sequence length="338" mass="38829">MSDYVADNSENRNTRMKWGKERAGWEDERRNGLDGNITAEGFICKRKEDSDDYFTQNLPNRVSHRPLDDDLNFTQKGIQVLTLKTDFSTLTIMSTSSQSSNTETNDSSDDDSSNLIPEGWFGATFSDPHSTRWDWVGDPNAQVPWETFQNYHRPVDIPTELAEAKKWLRQCLGHCNGDSWSSEYLVADYVDALKDVVLIRPDFTSEQLVSRGLSNPLADWETHDWCRLQGEEFILSRVFDAKLPLPSFTGAELRHRREAFFRKARCLFDRLEDTERTIMELARARQELNPNHSVAALLFCLRICKDYERVALQVEAEQTLAVVRALYLLSAVTILYAA</sequence>
<evidence type="ECO:0000313" key="2">
    <source>
        <dbReference type="Proteomes" id="UP000297245"/>
    </source>
</evidence>
<organism evidence="1 2">
    <name type="scientific">Dendrothele bispora (strain CBS 962.96)</name>
    <dbReference type="NCBI Taxonomy" id="1314807"/>
    <lineage>
        <taxon>Eukaryota</taxon>
        <taxon>Fungi</taxon>
        <taxon>Dikarya</taxon>
        <taxon>Basidiomycota</taxon>
        <taxon>Agaricomycotina</taxon>
        <taxon>Agaricomycetes</taxon>
        <taxon>Agaricomycetidae</taxon>
        <taxon>Agaricales</taxon>
        <taxon>Agaricales incertae sedis</taxon>
        <taxon>Dendrothele</taxon>
    </lineage>
</organism>
<protein>
    <submittedName>
        <fullName evidence="1">Uncharacterized protein</fullName>
    </submittedName>
</protein>
<dbReference type="AlphaFoldDB" id="A0A4S8KKN8"/>
<keyword evidence="2" id="KW-1185">Reference proteome</keyword>
<dbReference type="Proteomes" id="UP000297245">
    <property type="component" value="Unassembled WGS sequence"/>
</dbReference>
<gene>
    <name evidence="1" type="ORF">K435DRAFT_813779</name>
</gene>